<feature type="transmembrane region" description="Helical" evidence="7">
    <location>
        <begin position="360"/>
        <end position="381"/>
    </location>
</feature>
<dbReference type="AlphaFoldDB" id="A0A1E5L3R3"/>
<dbReference type="Pfam" id="PF00860">
    <property type="entry name" value="Xan_ur_permease"/>
    <property type="match status" value="2"/>
</dbReference>
<feature type="transmembrane region" description="Helical" evidence="7">
    <location>
        <begin position="393"/>
        <end position="409"/>
    </location>
</feature>
<dbReference type="NCBIfam" id="NF007995">
    <property type="entry name" value="PRK10720.1"/>
    <property type="match status" value="1"/>
</dbReference>
<sequence length="444" mass="46659">MSQRTIDVHEKLPLSQTLPLSFQHLFAMFGATVLVPFLTGLNPAVALLTSGIGTLIFIFITKGQVPAYLGSSFAYIAPIIAVSAASGPGEALFGSMIVGVVYAICSLIIYKFGVNWLKKLLPPVVVGSVIIVIGLGLASVAVDMATTTYTNVDRPATIEEFNSLPGSVQGISEDSVTLKVYSGTSVLVAFVSLAVAIIASNFFRGFFAIVPILFGIISGYLVSIPLGLVNFQKVSEAAWFAIPEFTTPVPNMLALWVIVPVALVTITEHLGDVFVMSKIVDKDLMKKPGLHRTLLGDGTATLFASLVGGPPNTTYGENIGVLAITRVYSVYVVGGAAVMATIMAFIGKIAALISTIPVPVMGGVSILLFGIIASSGLRMLVDSGIQYKNKRNLVISSVILILGVGNAVLDFGQLQLHGMALATLAGVLLNAVLPKEQESLEESM</sequence>
<feature type="transmembrane region" description="Helical" evidence="7">
    <location>
        <begin position="206"/>
        <end position="229"/>
    </location>
</feature>
<reference evidence="8 9" key="1">
    <citation type="submission" date="2016-09" db="EMBL/GenBank/DDBJ databases">
        <title>Desulfuribacillus arsenicus sp. nov., an obligately anaerobic, dissimilatory arsenic- and antimonate-reducing bacterium isolated from anoxic sediments.</title>
        <authorList>
            <person name="Abin C.A."/>
            <person name="Hollibaugh J.T."/>
        </authorList>
    </citation>
    <scope>NUCLEOTIDE SEQUENCE [LARGE SCALE GENOMIC DNA]</scope>
    <source>
        <strain evidence="8 9">MLFW-2</strain>
    </source>
</reference>
<keyword evidence="5 7" id="KW-1133">Transmembrane helix</keyword>
<evidence type="ECO:0000256" key="6">
    <source>
        <dbReference type="ARBA" id="ARBA00023136"/>
    </source>
</evidence>
<feature type="transmembrane region" description="Helical" evidence="7">
    <location>
        <begin position="180"/>
        <end position="199"/>
    </location>
</feature>
<feature type="transmembrane region" description="Helical" evidence="7">
    <location>
        <begin position="91"/>
        <end position="113"/>
    </location>
</feature>
<evidence type="ECO:0000313" key="9">
    <source>
        <dbReference type="Proteomes" id="UP000095255"/>
    </source>
</evidence>
<evidence type="ECO:0000256" key="1">
    <source>
        <dbReference type="ARBA" id="ARBA00004141"/>
    </source>
</evidence>
<keyword evidence="4 7" id="KW-0812">Transmembrane</keyword>
<feature type="transmembrane region" description="Helical" evidence="7">
    <location>
        <begin position="330"/>
        <end position="354"/>
    </location>
</feature>
<keyword evidence="9" id="KW-1185">Reference proteome</keyword>
<comment type="caution">
    <text evidence="8">The sequence shown here is derived from an EMBL/GenBank/DDBJ whole genome shotgun (WGS) entry which is preliminary data.</text>
</comment>
<organism evidence="8 9">
    <name type="scientific">Desulfuribacillus stibiiarsenatis</name>
    <dbReference type="NCBI Taxonomy" id="1390249"/>
    <lineage>
        <taxon>Bacteria</taxon>
        <taxon>Bacillati</taxon>
        <taxon>Bacillota</taxon>
        <taxon>Desulfuribacillia</taxon>
        <taxon>Desulfuribacillales</taxon>
        <taxon>Desulfuribacillaceae</taxon>
        <taxon>Desulfuribacillus</taxon>
    </lineage>
</organism>
<dbReference type="InterPro" id="IPR006042">
    <property type="entry name" value="Xan_ur_permease"/>
</dbReference>
<feature type="transmembrane region" description="Helical" evidence="7">
    <location>
        <begin position="44"/>
        <end position="60"/>
    </location>
</feature>
<dbReference type="OrthoDB" id="9779092at2"/>
<feature type="transmembrane region" description="Helical" evidence="7">
    <location>
        <begin position="120"/>
        <end position="142"/>
    </location>
</feature>
<dbReference type="RefSeq" id="WP_069702830.1">
    <property type="nucleotide sequence ID" value="NZ_MJAT01000036.1"/>
</dbReference>
<comment type="similarity">
    <text evidence="2">Belongs to the nucleobase:cation symporter-2 (NCS2) (TC 2.A.40) family.</text>
</comment>
<dbReference type="InterPro" id="IPR006043">
    <property type="entry name" value="NCS2"/>
</dbReference>
<keyword evidence="3" id="KW-0813">Transport</keyword>
<dbReference type="STRING" id="1390249.BHU72_07810"/>
<accession>A0A1E5L3R3</accession>
<comment type="subcellular location">
    <subcellularLocation>
        <location evidence="1">Membrane</location>
        <topology evidence="1">Multi-pass membrane protein</topology>
    </subcellularLocation>
</comment>
<evidence type="ECO:0000256" key="3">
    <source>
        <dbReference type="ARBA" id="ARBA00022448"/>
    </source>
</evidence>
<dbReference type="GO" id="GO:0042907">
    <property type="term" value="F:xanthine transmembrane transporter activity"/>
    <property type="evidence" value="ECO:0007669"/>
    <property type="project" value="TreeGrafter"/>
</dbReference>
<dbReference type="NCBIfam" id="TIGR00801">
    <property type="entry name" value="ncs2"/>
    <property type="match status" value="1"/>
</dbReference>
<dbReference type="Proteomes" id="UP000095255">
    <property type="component" value="Unassembled WGS sequence"/>
</dbReference>
<name>A0A1E5L3R3_9FIRM</name>
<keyword evidence="6 7" id="KW-0472">Membrane</keyword>
<evidence type="ECO:0000256" key="2">
    <source>
        <dbReference type="ARBA" id="ARBA00008821"/>
    </source>
</evidence>
<feature type="transmembrane region" description="Helical" evidence="7">
    <location>
        <begin position="253"/>
        <end position="277"/>
    </location>
</feature>
<feature type="transmembrane region" description="Helical" evidence="7">
    <location>
        <begin position="20"/>
        <end position="38"/>
    </location>
</feature>
<evidence type="ECO:0000256" key="4">
    <source>
        <dbReference type="ARBA" id="ARBA00022692"/>
    </source>
</evidence>
<evidence type="ECO:0000256" key="7">
    <source>
        <dbReference type="SAM" id="Phobius"/>
    </source>
</evidence>
<evidence type="ECO:0000256" key="5">
    <source>
        <dbReference type="ARBA" id="ARBA00022989"/>
    </source>
</evidence>
<proteinExistence type="inferred from homology"/>
<dbReference type="GO" id="GO:0005886">
    <property type="term" value="C:plasma membrane"/>
    <property type="evidence" value="ECO:0007669"/>
    <property type="project" value="TreeGrafter"/>
</dbReference>
<evidence type="ECO:0000313" key="8">
    <source>
        <dbReference type="EMBL" id="OEH84731.1"/>
    </source>
</evidence>
<gene>
    <name evidence="8" type="ORF">BHU72_07810</name>
</gene>
<dbReference type="PROSITE" id="PS01116">
    <property type="entry name" value="XANTH_URACIL_PERMASE"/>
    <property type="match status" value="1"/>
</dbReference>
<protein>
    <submittedName>
        <fullName evidence="8">Uracil permease</fullName>
    </submittedName>
</protein>
<feature type="transmembrane region" description="Helical" evidence="7">
    <location>
        <begin position="67"/>
        <end position="85"/>
    </location>
</feature>
<dbReference type="PANTHER" id="PTHR42810:SF2">
    <property type="entry name" value="PURINE PERMEASE C1399.01C-RELATED"/>
    <property type="match status" value="1"/>
</dbReference>
<dbReference type="EMBL" id="MJAT01000036">
    <property type="protein sequence ID" value="OEH84731.1"/>
    <property type="molecule type" value="Genomic_DNA"/>
</dbReference>
<dbReference type="PANTHER" id="PTHR42810">
    <property type="entry name" value="PURINE PERMEASE C1399.01C-RELATED"/>
    <property type="match status" value="1"/>
</dbReference>